<evidence type="ECO:0000313" key="2">
    <source>
        <dbReference type="EMBL" id="GLH71752.1"/>
    </source>
</evidence>
<evidence type="ECO:0000256" key="1">
    <source>
        <dbReference type="SAM" id="SignalP"/>
    </source>
</evidence>
<reference evidence="2 3" key="1">
    <citation type="journal article" date="2023" name="Antonie Van Leeuwenhoek">
        <title>Mesoterricola silvestris gen. nov., sp. nov., Mesoterricola sediminis sp. nov., Geothrix oryzae sp. nov., Geothrix edaphica sp. nov., Geothrix rubra sp. nov., and Geothrix limicola sp. nov., six novel members of Acidobacteriota isolated from soils.</title>
        <authorList>
            <person name="Itoh H."/>
            <person name="Sugisawa Y."/>
            <person name="Mise K."/>
            <person name="Xu Z."/>
            <person name="Kuniyasu M."/>
            <person name="Ushijima N."/>
            <person name="Kawano K."/>
            <person name="Kobayashi E."/>
            <person name="Shiratori Y."/>
            <person name="Masuda Y."/>
            <person name="Senoo K."/>
        </authorList>
    </citation>
    <scope>NUCLEOTIDE SEQUENCE [LARGE SCALE GENOMIC DNA]</scope>
    <source>
        <strain evidence="2 3">Red804</strain>
    </source>
</reference>
<organism evidence="2 3">
    <name type="scientific">Geothrix limicola</name>
    <dbReference type="NCBI Taxonomy" id="2927978"/>
    <lineage>
        <taxon>Bacteria</taxon>
        <taxon>Pseudomonadati</taxon>
        <taxon>Acidobacteriota</taxon>
        <taxon>Holophagae</taxon>
        <taxon>Holophagales</taxon>
        <taxon>Holophagaceae</taxon>
        <taxon>Geothrix</taxon>
    </lineage>
</organism>
<sequence>MNIPRPIQAALLALGTTFSGLAQTPPVVMAPTEKMFMKVDVKFRENARTFYRKALDIEGMPVLAGEAVADEALQRTYDIVTHVLAGRPDIIRAMSDFGTRLVIIGKDQVYTDLPDYRDTPDPAFWNERVRGTGGDDVTSFGEENLLNLANDRYDDMSVGLHEFAHTIDATLTRMDPRWQKELEALYRRAVAQGLFHHTYAGSNATEYWAELVTMYFDCERANNWNHGPVVTREELKRYQPEAYAFVHRTFRLSPTQDWRLRPLRRQPSVFPPPPAFGADATYTKFTYAREFPVLGTAKVSDAALLKANDTIRKLFAYRHDILKVLISQGARLVVLGRGERLSDLPEFKGRKDTLDFDEVRYLDYTPELKLLVVPEENVLNLPGDPFSGECMTLSVFAKAMYLAAGLRPMDPAFAKKGDNVQQYELRVQRMDTRFDRQVQAAFSRAAKKRIWAGTPAAQDRFTYWTAGVVAYFDGSGDGFAPVGAHRPITTHEALKAHDPELYKIVDTTMAYHEHVDWRFQPCPRHQE</sequence>
<dbReference type="SUPFAM" id="SSF55486">
    <property type="entry name" value="Metalloproteases ('zincins'), catalytic domain"/>
    <property type="match status" value="1"/>
</dbReference>
<comment type="caution">
    <text evidence="2">The sequence shown here is derived from an EMBL/GenBank/DDBJ whole genome shotgun (WGS) entry which is preliminary data.</text>
</comment>
<proteinExistence type="predicted"/>
<feature type="signal peptide" evidence="1">
    <location>
        <begin position="1"/>
        <end position="22"/>
    </location>
</feature>
<accession>A0ABQ5QAA2</accession>
<protein>
    <submittedName>
        <fullName evidence="2">Uncharacterized protein</fullName>
    </submittedName>
</protein>
<dbReference type="InterPro" id="IPR024079">
    <property type="entry name" value="MetalloPept_cat_dom_sf"/>
</dbReference>
<feature type="chain" id="PRO_5046731526" evidence="1">
    <location>
        <begin position="23"/>
        <end position="527"/>
    </location>
</feature>
<dbReference type="Proteomes" id="UP001165069">
    <property type="component" value="Unassembled WGS sequence"/>
</dbReference>
<gene>
    <name evidence="2" type="ORF">GETHLI_02540</name>
</gene>
<dbReference type="RefSeq" id="WP_285569256.1">
    <property type="nucleotide sequence ID" value="NZ_BSDE01000001.1"/>
</dbReference>
<dbReference type="EMBL" id="BSDE01000001">
    <property type="protein sequence ID" value="GLH71752.1"/>
    <property type="molecule type" value="Genomic_DNA"/>
</dbReference>
<evidence type="ECO:0000313" key="3">
    <source>
        <dbReference type="Proteomes" id="UP001165069"/>
    </source>
</evidence>
<name>A0ABQ5QAA2_9BACT</name>
<keyword evidence="3" id="KW-1185">Reference proteome</keyword>
<dbReference type="Gene3D" id="3.40.390.10">
    <property type="entry name" value="Collagenase (Catalytic Domain)"/>
    <property type="match status" value="1"/>
</dbReference>
<keyword evidence="1" id="KW-0732">Signal</keyword>